<accession>A9KBC4</accession>
<dbReference type="EMBL" id="CP000733">
    <property type="protein sequence ID" value="ABS77201.2"/>
    <property type="molecule type" value="Genomic_DNA"/>
</dbReference>
<dbReference type="InterPro" id="IPR038078">
    <property type="entry name" value="PhoU-like_sf"/>
</dbReference>
<dbReference type="KEGG" id="cbd:CBUD_0138"/>
<dbReference type="Gene3D" id="1.20.58.220">
    <property type="entry name" value="Phosphate transport system protein phou homolog 2, domain 2"/>
    <property type="match status" value="1"/>
</dbReference>
<dbReference type="SUPFAM" id="SSF109755">
    <property type="entry name" value="PhoU-like"/>
    <property type="match status" value="1"/>
</dbReference>
<dbReference type="PANTHER" id="PTHR36536">
    <property type="entry name" value="UPF0111 PROTEIN HI_1603"/>
    <property type="match status" value="1"/>
</dbReference>
<dbReference type="InterPro" id="IPR018445">
    <property type="entry name" value="Put_Phosphate_transp_reg"/>
</dbReference>
<protein>
    <submittedName>
        <fullName evidence="2">Pit accessory protein</fullName>
    </submittedName>
</protein>
<dbReference type="PANTHER" id="PTHR36536:SF3">
    <property type="entry name" value="UPF0111 PROTEIN HI_1603"/>
    <property type="match status" value="1"/>
</dbReference>
<evidence type="ECO:0000256" key="1">
    <source>
        <dbReference type="ARBA" id="ARBA00008591"/>
    </source>
</evidence>
<comment type="similarity">
    <text evidence="1">Belongs to the UPF0111 family.</text>
</comment>
<proteinExistence type="inferred from homology"/>
<dbReference type="HOGENOM" id="CLU_104916_0_1_6"/>
<dbReference type="Proteomes" id="UP000008555">
    <property type="component" value="Chromosome"/>
</dbReference>
<reference evidence="2 3" key="1">
    <citation type="journal article" date="2009" name="Infect. Immun.">
        <title>Comparative genomics reveal extensive transposon-mediated genomic plasticity and diversity among potential effector proteins within the genus Coxiella.</title>
        <authorList>
            <person name="Beare P.A."/>
            <person name="Unsworth N."/>
            <person name="Andoh M."/>
            <person name="Voth D.E."/>
            <person name="Omsland A."/>
            <person name="Gilk S.D."/>
            <person name="Williams K.P."/>
            <person name="Sobral B.W."/>
            <person name="Kupko J.J.III."/>
            <person name="Porcella S.F."/>
            <person name="Samuel J.E."/>
            <person name="Heinzen R.A."/>
        </authorList>
    </citation>
    <scope>NUCLEOTIDE SEQUENCE [LARGE SCALE GENOMIC DNA]</scope>
    <source>
        <strain evidence="2 3">Dugway 5J108-111</strain>
    </source>
</reference>
<dbReference type="InterPro" id="IPR002727">
    <property type="entry name" value="DUF47"/>
</dbReference>
<evidence type="ECO:0000313" key="2">
    <source>
        <dbReference type="EMBL" id="ABS77201.2"/>
    </source>
</evidence>
<dbReference type="NCBIfam" id="TIGR00153">
    <property type="entry name" value="TIGR00153 family protein"/>
    <property type="match status" value="1"/>
</dbReference>
<gene>
    <name evidence="2" type="ordered locus">CBUD_0138</name>
</gene>
<dbReference type="Pfam" id="PF01865">
    <property type="entry name" value="PhoU_div"/>
    <property type="match status" value="1"/>
</dbReference>
<name>A9KBC4_COXBN</name>
<dbReference type="AlphaFoldDB" id="A9KBC4"/>
<evidence type="ECO:0000313" key="3">
    <source>
        <dbReference type="Proteomes" id="UP000008555"/>
    </source>
</evidence>
<sequence>MRPDFRSCYTNAMLRQTAILDMFGRSPVRPLQQHMEKVHACVELLFPFFDALVLQDWERAIELQGALTKLENEADELKRDFRRHLPKSLFLPVPRGDLLTLLARQDKIANTAKDIAGITLGRKMEIPASLIDKFKNFLAHSIKASTQARNAINELDELLVSGFRGKEAAYVDKLIQQVNDIEYQTDQLQIELRQSLFQIEKTLLAVNVIFLYKIIEQIGYLANHAQQTGNHLQLLMAH</sequence>
<organism evidence="2 3">
    <name type="scientific">Coxiella burnetii (strain Dugway 5J108-111)</name>
    <dbReference type="NCBI Taxonomy" id="434922"/>
    <lineage>
        <taxon>Bacteria</taxon>
        <taxon>Pseudomonadati</taxon>
        <taxon>Pseudomonadota</taxon>
        <taxon>Gammaproteobacteria</taxon>
        <taxon>Legionellales</taxon>
        <taxon>Coxiellaceae</taxon>
        <taxon>Coxiella</taxon>
    </lineage>
</organism>